<dbReference type="PANTHER" id="PTHR36442:SF1">
    <property type="entry name" value="CYCLIC-DI-AMP PHOSPHODIESTERASE PGPH"/>
    <property type="match status" value="1"/>
</dbReference>
<gene>
    <name evidence="4" type="ORF">IAA96_05910</name>
</gene>
<dbReference type="SMART" id="SM00471">
    <property type="entry name" value="HDc"/>
    <property type="match status" value="1"/>
</dbReference>
<dbReference type="PROSITE" id="PS51831">
    <property type="entry name" value="HD"/>
    <property type="match status" value="1"/>
</dbReference>
<dbReference type="InterPro" id="IPR003607">
    <property type="entry name" value="HD/PDEase_dom"/>
</dbReference>
<evidence type="ECO:0000313" key="5">
    <source>
        <dbReference type="Proteomes" id="UP000823616"/>
    </source>
</evidence>
<evidence type="ECO:0000256" key="1">
    <source>
        <dbReference type="SAM" id="MobiDB-lite"/>
    </source>
</evidence>
<dbReference type="SUPFAM" id="SSF109604">
    <property type="entry name" value="HD-domain/PDEase-like"/>
    <property type="match status" value="1"/>
</dbReference>
<dbReference type="AlphaFoldDB" id="A0A9D9EU31"/>
<reference evidence="4" key="2">
    <citation type="journal article" date="2021" name="PeerJ">
        <title>Extensive microbial diversity within the chicken gut microbiome revealed by metagenomics and culture.</title>
        <authorList>
            <person name="Gilroy R."/>
            <person name="Ravi A."/>
            <person name="Getino M."/>
            <person name="Pursley I."/>
            <person name="Horton D.L."/>
            <person name="Alikhan N.F."/>
            <person name="Baker D."/>
            <person name="Gharbi K."/>
            <person name="Hall N."/>
            <person name="Watson M."/>
            <person name="Adriaenssens E.M."/>
            <person name="Foster-Nyarko E."/>
            <person name="Jarju S."/>
            <person name="Secka A."/>
            <person name="Antonio M."/>
            <person name="Oren A."/>
            <person name="Chaudhuri R.R."/>
            <person name="La Ragione R."/>
            <person name="Hildebrand F."/>
            <person name="Pallen M.J."/>
        </authorList>
    </citation>
    <scope>NUCLEOTIDE SEQUENCE</scope>
    <source>
        <strain evidence="4">B3-4054</strain>
    </source>
</reference>
<organism evidence="4 5">
    <name type="scientific">Candidatus Avitreponema avistercoris</name>
    <dbReference type="NCBI Taxonomy" id="2840705"/>
    <lineage>
        <taxon>Bacteria</taxon>
        <taxon>Pseudomonadati</taxon>
        <taxon>Spirochaetota</taxon>
        <taxon>Spirochaetia</taxon>
        <taxon>Spirochaetales</taxon>
        <taxon>Candidatus Avitreponema</taxon>
    </lineage>
</organism>
<accession>A0A9D9EU31</accession>
<dbReference type="EMBL" id="JADIMS010000108">
    <property type="protein sequence ID" value="MBO8450624.1"/>
    <property type="molecule type" value="Genomic_DNA"/>
</dbReference>
<feature type="transmembrane region" description="Helical" evidence="2">
    <location>
        <begin position="343"/>
        <end position="363"/>
    </location>
</feature>
<dbReference type="PANTHER" id="PTHR36442">
    <property type="entry name" value="CYCLIC-DI-AMP PHOSPHODIESTERASE PGPH"/>
    <property type="match status" value="1"/>
</dbReference>
<keyword evidence="2" id="KW-1133">Transmembrane helix</keyword>
<feature type="transmembrane region" description="Helical" evidence="2">
    <location>
        <begin position="444"/>
        <end position="463"/>
    </location>
</feature>
<evidence type="ECO:0000259" key="3">
    <source>
        <dbReference type="PROSITE" id="PS51831"/>
    </source>
</evidence>
<dbReference type="Pfam" id="PF01966">
    <property type="entry name" value="HD"/>
    <property type="match status" value="1"/>
</dbReference>
<sequence length="807" mass="89689">MNRKNFYPSSSLFRRIGLKKMRLNFQVLALLFTAFTVLSLGTCVSLVGESGFSRINLADFKVGTVSDRDVVLARNLSYIDEEATAIRREARLNLVTAVFAYEADSGLHSRFFDFVQYLEELRRNSSSPRVNALEVQESYPGAVDPSLLEAFFALPGRTQAEILRFATSFFNSVVTRGLTSFPDEGMENFSSTEVEVVRGMEHSTVEKSSLLTRENLGAFLHEEAQAAGLDESSQEFVLPFLTPFLRDNLVYQSEESERKRTIAMESVSPVLVVIPQGEKIIRRGFVITEENRKQLEHFVESGSKINMTRFVATELTLLAVLFVSVFMLSVVPCKNLQFLRYRIFLAGCFCLLYVICLIFTHIHELQRPMQFMLLLPTAFFSMLIAILLNKPVAVVMVFSLSAAVFLASGFMPEPVLFSVLSGLAAVFAVRDTGRRLDLVRSSGLLYLFCALAAFLVSLLYPAPFSRIPFYTVAAAVNGFLSGILVIGFLPLLEKLLNGVTSFRLMELSDLNTPLMQKMLLTVPGTYNHSQMVASLAENACRAIGANSLLARVGAYYHDIGKMDQGEYFVENQHGENKHTELSPRLSATIIRSHVKQGIEKARNLKLPQEVIDIIAEHHGNSVISYFYNKEKMENPDTDPEDFMYPGNPPRTKESAVVMLADTVEAACRSLEKPSAPRLEKFIDELVKAKIEHGQLKDCDLTFHDLGLIKETFVSILTGYYHSRIEYPNQKDPDGAGKPAAKSKEGADALPENRRDAVPAQPLSVPADAGKKPGKTGDPEILPAAKPVSVRKRKSPAAKKTPARDKNG</sequence>
<dbReference type="InterPro" id="IPR011621">
    <property type="entry name" value="Metal-dep_PHydrolase_7TM_intra"/>
</dbReference>
<feature type="transmembrane region" description="Helical" evidence="2">
    <location>
        <begin position="415"/>
        <end position="432"/>
    </location>
</feature>
<dbReference type="InterPro" id="IPR006674">
    <property type="entry name" value="HD_domain"/>
</dbReference>
<dbReference type="Gene3D" id="1.10.3210.10">
    <property type="entry name" value="Hypothetical protein af1432"/>
    <property type="match status" value="1"/>
</dbReference>
<feature type="transmembrane region" description="Helical" evidence="2">
    <location>
        <begin position="310"/>
        <end position="331"/>
    </location>
</feature>
<keyword evidence="2" id="KW-0812">Transmembrane</keyword>
<dbReference type="InterPro" id="IPR006675">
    <property type="entry name" value="HDIG_dom"/>
</dbReference>
<feature type="region of interest" description="Disordered" evidence="1">
    <location>
        <begin position="725"/>
        <end position="807"/>
    </location>
</feature>
<protein>
    <submittedName>
        <fullName evidence="4">HDIG domain-containing protein</fullName>
    </submittedName>
</protein>
<name>A0A9D9EU31_9SPIR</name>
<dbReference type="InterPro" id="IPR052722">
    <property type="entry name" value="PgpH_phosphodiesterase"/>
</dbReference>
<dbReference type="Pfam" id="PF07697">
    <property type="entry name" value="7TMR-HDED"/>
    <property type="match status" value="1"/>
</dbReference>
<feature type="transmembrane region" description="Helical" evidence="2">
    <location>
        <begin position="469"/>
        <end position="492"/>
    </location>
</feature>
<comment type="caution">
    <text evidence="4">The sequence shown here is derived from an EMBL/GenBank/DDBJ whole genome shotgun (WGS) entry which is preliminary data.</text>
</comment>
<reference evidence="4" key="1">
    <citation type="submission" date="2020-10" db="EMBL/GenBank/DDBJ databases">
        <authorList>
            <person name="Gilroy R."/>
        </authorList>
    </citation>
    <scope>NUCLEOTIDE SEQUENCE</scope>
    <source>
        <strain evidence="4">B3-4054</strain>
    </source>
</reference>
<feature type="compositionally biased region" description="Basic and acidic residues" evidence="1">
    <location>
        <begin position="768"/>
        <end position="777"/>
    </location>
</feature>
<feature type="compositionally biased region" description="Basic and acidic residues" evidence="1">
    <location>
        <begin position="725"/>
        <end position="734"/>
    </location>
</feature>
<keyword evidence="2" id="KW-0472">Membrane</keyword>
<dbReference type="InterPro" id="IPR011624">
    <property type="entry name" value="Metal-dep_PHydrolase_7TM_extra"/>
</dbReference>
<dbReference type="NCBIfam" id="TIGR00277">
    <property type="entry name" value="HDIG"/>
    <property type="match status" value="1"/>
</dbReference>
<feature type="domain" description="HD" evidence="3">
    <location>
        <begin position="525"/>
        <end position="666"/>
    </location>
</feature>
<proteinExistence type="predicted"/>
<dbReference type="CDD" id="cd00077">
    <property type="entry name" value="HDc"/>
    <property type="match status" value="1"/>
</dbReference>
<dbReference type="Pfam" id="PF07698">
    <property type="entry name" value="7TM-7TMR_HD"/>
    <property type="match status" value="1"/>
</dbReference>
<dbReference type="Proteomes" id="UP000823616">
    <property type="component" value="Unassembled WGS sequence"/>
</dbReference>
<evidence type="ECO:0000313" key="4">
    <source>
        <dbReference type="EMBL" id="MBO8450624.1"/>
    </source>
</evidence>
<feature type="compositionally biased region" description="Basic and acidic residues" evidence="1">
    <location>
        <begin position="741"/>
        <end position="756"/>
    </location>
</feature>
<evidence type="ECO:0000256" key="2">
    <source>
        <dbReference type="SAM" id="Phobius"/>
    </source>
</evidence>